<feature type="chain" id="PRO_5039721305" description="Sugar ABC transporter substrate-binding protein" evidence="6">
    <location>
        <begin position="23"/>
        <end position="436"/>
    </location>
</feature>
<keyword evidence="3" id="KW-0472">Membrane</keyword>
<dbReference type="PANTHER" id="PTHR43649">
    <property type="entry name" value="ARABINOSE-BINDING PROTEIN-RELATED"/>
    <property type="match status" value="1"/>
</dbReference>
<dbReference type="Proteomes" id="UP000677082">
    <property type="component" value="Unassembled WGS sequence"/>
</dbReference>
<evidence type="ECO:0000313" key="7">
    <source>
        <dbReference type="EMBL" id="GIM90718.1"/>
    </source>
</evidence>
<dbReference type="InterPro" id="IPR006059">
    <property type="entry name" value="SBP"/>
</dbReference>
<organism evidence="7 8">
    <name type="scientific">Paractinoplanes toevensis</name>
    <dbReference type="NCBI Taxonomy" id="571911"/>
    <lineage>
        <taxon>Bacteria</taxon>
        <taxon>Bacillati</taxon>
        <taxon>Actinomycetota</taxon>
        <taxon>Actinomycetes</taxon>
        <taxon>Micromonosporales</taxon>
        <taxon>Micromonosporaceae</taxon>
        <taxon>Paractinoplanes</taxon>
    </lineage>
</organism>
<feature type="signal peptide" evidence="6">
    <location>
        <begin position="1"/>
        <end position="22"/>
    </location>
</feature>
<evidence type="ECO:0000256" key="1">
    <source>
        <dbReference type="ARBA" id="ARBA00022475"/>
    </source>
</evidence>
<evidence type="ECO:0000256" key="3">
    <source>
        <dbReference type="ARBA" id="ARBA00023136"/>
    </source>
</evidence>
<dbReference type="Pfam" id="PF13416">
    <property type="entry name" value="SBP_bac_8"/>
    <property type="match status" value="1"/>
</dbReference>
<reference evidence="7 8" key="1">
    <citation type="submission" date="2021-03" db="EMBL/GenBank/DDBJ databases">
        <title>Whole genome shotgun sequence of Actinoplanes toevensis NBRC 105298.</title>
        <authorList>
            <person name="Komaki H."/>
            <person name="Tamura T."/>
        </authorList>
    </citation>
    <scope>NUCLEOTIDE SEQUENCE [LARGE SCALE GENOMIC DNA]</scope>
    <source>
        <strain evidence="7 8">NBRC 105298</strain>
    </source>
</reference>
<keyword evidence="2 6" id="KW-0732">Signal</keyword>
<evidence type="ECO:0008006" key="9">
    <source>
        <dbReference type="Google" id="ProtNLM"/>
    </source>
</evidence>
<dbReference type="PROSITE" id="PS51257">
    <property type="entry name" value="PROKAR_LIPOPROTEIN"/>
    <property type="match status" value="1"/>
</dbReference>
<dbReference type="PANTHER" id="PTHR43649:SF33">
    <property type="entry name" value="POLYGALACTURONAN_RHAMNOGALACTURONAN-BINDING PROTEIN YTCQ"/>
    <property type="match status" value="1"/>
</dbReference>
<protein>
    <recommendedName>
        <fullName evidence="9">Sugar ABC transporter substrate-binding protein</fullName>
    </recommendedName>
</protein>
<keyword evidence="1" id="KW-1003">Cell membrane</keyword>
<evidence type="ECO:0000256" key="4">
    <source>
        <dbReference type="ARBA" id="ARBA00023139"/>
    </source>
</evidence>
<sequence>MRTSIRRSALAASVVAGLAVSACGGGSSDTPAAVNTAGSAPTGVTLTLWHNTADPQALLDLYQKYETASGNTIQLVDVPSATYPPTIQSKWATGERPDLLEWHGNKTDLLALNGANTMLDLSSLAFVAKEGDLAKVAGNIDGKVYAASIGFPSVSGLFYNKQVLAKAGIAAPTSYADLTADCAKLKTAGVTPIYVAGGDGWPPQILAGWNYMAESNVGAAYSDDVNAGRAKVSDRNGPLVAGLKAFDSLRTSGCFNADATTAKWTDSLKALLDGRTAFVAQNSDSISQLDTIAGGDTKKVDDAIGFVGVSATKQLANYAPTVLGTFYAPKTGDAMKERAAADFVDFITGKGYADYVQASGAPPTLSGTGGPQLQGLWQEVQAAYQAGAGLTVISQLPGFNNFGPEVDKLLAGQENPQQTADKMQTYLLQAQAAMGK</sequence>
<proteinExistence type="predicted"/>
<dbReference type="Gene3D" id="3.40.190.10">
    <property type="entry name" value="Periplasmic binding protein-like II"/>
    <property type="match status" value="2"/>
</dbReference>
<evidence type="ECO:0000256" key="5">
    <source>
        <dbReference type="ARBA" id="ARBA00023288"/>
    </source>
</evidence>
<dbReference type="SUPFAM" id="SSF53850">
    <property type="entry name" value="Periplasmic binding protein-like II"/>
    <property type="match status" value="1"/>
</dbReference>
<keyword evidence="8" id="KW-1185">Reference proteome</keyword>
<keyword evidence="4" id="KW-0564">Palmitate</keyword>
<gene>
    <name evidence="7" type="ORF">Ato02nite_025110</name>
</gene>
<keyword evidence="5" id="KW-0449">Lipoprotein</keyword>
<evidence type="ECO:0000256" key="2">
    <source>
        <dbReference type="ARBA" id="ARBA00022729"/>
    </source>
</evidence>
<name>A0A919T8B8_9ACTN</name>
<accession>A0A919T8B8</accession>
<dbReference type="AlphaFoldDB" id="A0A919T8B8"/>
<comment type="caution">
    <text evidence="7">The sequence shown here is derived from an EMBL/GenBank/DDBJ whole genome shotgun (WGS) entry which is preliminary data.</text>
</comment>
<dbReference type="EMBL" id="BOQN01000036">
    <property type="protein sequence ID" value="GIM90718.1"/>
    <property type="molecule type" value="Genomic_DNA"/>
</dbReference>
<dbReference type="RefSeq" id="WP_213006648.1">
    <property type="nucleotide sequence ID" value="NZ_BOQN01000036.1"/>
</dbReference>
<evidence type="ECO:0000313" key="8">
    <source>
        <dbReference type="Proteomes" id="UP000677082"/>
    </source>
</evidence>
<evidence type="ECO:0000256" key="6">
    <source>
        <dbReference type="SAM" id="SignalP"/>
    </source>
</evidence>
<dbReference type="InterPro" id="IPR050490">
    <property type="entry name" value="Bact_solute-bd_prot1"/>
</dbReference>